<evidence type="ECO:0000313" key="1">
    <source>
        <dbReference type="EMBL" id="MFE8703967.1"/>
    </source>
</evidence>
<organism evidence="1 2">
    <name type="scientific">Cytobacillus spartinae</name>
    <dbReference type="NCBI Taxonomy" id="3299023"/>
    <lineage>
        <taxon>Bacteria</taxon>
        <taxon>Bacillati</taxon>
        <taxon>Bacillota</taxon>
        <taxon>Bacilli</taxon>
        <taxon>Bacillales</taxon>
        <taxon>Bacillaceae</taxon>
        <taxon>Cytobacillus</taxon>
    </lineage>
</organism>
<gene>
    <name evidence="1" type="ORF">ACFYKX_25675</name>
</gene>
<name>A0ABW6KMK7_9BACI</name>
<reference evidence="1 2" key="1">
    <citation type="submission" date="2024-08" db="EMBL/GenBank/DDBJ databases">
        <title>Two novel Cytobacillus novel species.</title>
        <authorList>
            <person name="Liu G."/>
        </authorList>
    </citation>
    <scope>NUCLEOTIDE SEQUENCE [LARGE SCALE GENOMIC DNA]</scope>
    <source>
        <strain evidence="1 2">FJAT-54145</strain>
    </source>
</reference>
<evidence type="ECO:0000313" key="2">
    <source>
        <dbReference type="Proteomes" id="UP001601059"/>
    </source>
</evidence>
<dbReference type="Proteomes" id="UP001601059">
    <property type="component" value="Unassembled WGS sequence"/>
</dbReference>
<comment type="caution">
    <text evidence="1">The sequence shown here is derived from an EMBL/GenBank/DDBJ whole genome shotgun (WGS) entry which is preliminary data.</text>
</comment>
<dbReference type="EMBL" id="JBIACK010000021">
    <property type="protein sequence ID" value="MFE8703967.1"/>
    <property type="molecule type" value="Genomic_DNA"/>
</dbReference>
<dbReference type="RefSeq" id="WP_389364935.1">
    <property type="nucleotide sequence ID" value="NZ_JBIACK010000021.1"/>
</dbReference>
<sequence>MLQSSILDFPNRGKWGQSSYRGNCSGHVIKGLLEHFKPTKFLEVFAGGGTGKDVCKELGIKNSVHLDLNTGWNALTDSIPFGNDFTFSHPAYWDIISYNQVNSRSHPDDLSNNMSYEEFISKLNTVNSKIYQALVNGGRHAFLIGDVRKKGKYYSIIKDMAWIGDLEIHLIKTQHQTVSGRKTYNGTFIPIAHEHLLIFQKNQVWQVPVKLTKTSEFDLRVFENMTWRDLIQGALEYLGGESDLNSIYEVISESKKVQKNQHWKEKVRQTLQIHANFHSIDRGKWKLNIA</sequence>
<accession>A0ABW6KMK7</accession>
<evidence type="ECO:0008006" key="3">
    <source>
        <dbReference type="Google" id="ProtNLM"/>
    </source>
</evidence>
<dbReference type="SUPFAM" id="SSF53335">
    <property type="entry name" value="S-adenosyl-L-methionine-dependent methyltransferases"/>
    <property type="match status" value="1"/>
</dbReference>
<dbReference type="Gene3D" id="3.40.50.150">
    <property type="entry name" value="Vaccinia Virus protein VP39"/>
    <property type="match status" value="1"/>
</dbReference>
<dbReference type="InterPro" id="IPR029063">
    <property type="entry name" value="SAM-dependent_MTases_sf"/>
</dbReference>
<keyword evidence="2" id="KW-1185">Reference proteome</keyword>
<protein>
    <recommendedName>
        <fullName evidence="3">DNA modification methylase</fullName>
    </recommendedName>
</protein>
<proteinExistence type="predicted"/>